<evidence type="ECO:0000313" key="1">
    <source>
        <dbReference type="EMBL" id="QLG46048.1"/>
    </source>
</evidence>
<dbReference type="AlphaFoldDB" id="A0A7H9ARE2"/>
<evidence type="ECO:0008006" key="3">
    <source>
        <dbReference type="Google" id="ProtNLM"/>
    </source>
</evidence>
<evidence type="ECO:0000313" key="2">
    <source>
        <dbReference type="Proteomes" id="UP000509302"/>
    </source>
</evidence>
<dbReference type="EMBL" id="CP058595">
    <property type="protein sequence ID" value="QLG46048.1"/>
    <property type="molecule type" value="Genomic_DNA"/>
</dbReference>
<keyword evidence="2" id="KW-1185">Reference proteome</keyword>
<gene>
    <name evidence="1" type="ORF">HYG79_12065</name>
</gene>
<proteinExistence type="predicted"/>
<reference evidence="1 2" key="1">
    <citation type="journal article" date="2006" name="Int. J. Syst. Evol. Microbiol.">
        <title>Costertonia aggregata gen. nov., sp. nov., a mesophilic marine bacterium of the family Flavobacteriaceae, isolated from a mature biofilm.</title>
        <authorList>
            <person name="Kwon K.K."/>
            <person name="Lee Y.K."/>
            <person name="Lee H.K."/>
        </authorList>
    </citation>
    <scope>NUCLEOTIDE SEQUENCE [LARGE SCALE GENOMIC DNA]</scope>
    <source>
        <strain evidence="1 2">KCCM 42265</strain>
    </source>
</reference>
<dbReference type="KEGG" id="cagg:HYG79_12065"/>
<sequence>MLNPTETKKALTKFARNVVKASRNELKSQKKNTSGKLSKSIDFDLQVFKNSFGLSFEMEDYGQFQNSGVSGFLKKYDTPFSYTDKYPPGKKLDKWIVKKGIAPKDKKGRFISRKSLQFLISRKIFFYGIKPSLFFTKPFEKAFKNLPNEVIEAFALDTENFLKSTLKND</sequence>
<protein>
    <recommendedName>
        <fullName evidence="3">HK97 gp10 family phage protein</fullName>
    </recommendedName>
</protein>
<organism evidence="1 2">
    <name type="scientific">Costertonia aggregata</name>
    <dbReference type="NCBI Taxonomy" id="343403"/>
    <lineage>
        <taxon>Bacteria</taxon>
        <taxon>Pseudomonadati</taxon>
        <taxon>Bacteroidota</taxon>
        <taxon>Flavobacteriia</taxon>
        <taxon>Flavobacteriales</taxon>
        <taxon>Flavobacteriaceae</taxon>
        <taxon>Costertonia</taxon>
    </lineage>
</organism>
<accession>A0A7H9ARE2</accession>
<name>A0A7H9ARE2_9FLAO</name>
<dbReference type="RefSeq" id="WP_179242334.1">
    <property type="nucleotide sequence ID" value="NZ_CP058595.1"/>
</dbReference>
<dbReference type="Proteomes" id="UP000509302">
    <property type="component" value="Chromosome"/>
</dbReference>